<evidence type="ECO:0000256" key="9">
    <source>
        <dbReference type="ARBA" id="ARBA00022840"/>
    </source>
</evidence>
<dbReference type="Gene3D" id="3.40.50.300">
    <property type="entry name" value="P-loop containing nucleotide triphosphate hydrolases"/>
    <property type="match status" value="1"/>
</dbReference>
<keyword evidence="11" id="KW-0472">Membrane</keyword>
<evidence type="ECO:0000256" key="10">
    <source>
        <dbReference type="ARBA" id="ARBA00023054"/>
    </source>
</evidence>
<evidence type="ECO:0000256" key="8">
    <source>
        <dbReference type="ARBA" id="ARBA00022821"/>
    </source>
</evidence>
<proteinExistence type="inferred from homology"/>
<dbReference type="AlphaFoldDB" id="A0A2G2X9F9"/>
<dbReference type="Gene3D" id="1.10.10.10">
    <property type="entry name" value="Winged helix-like DNA-binding domain superfamily/Winged helix DNA-binding domain"/>
    <property type="match status" value="1"/>
</dbReference>
<dbReference type="PANTHER" id="PTHR23155">
    <property type="entry name" value="DISEASE RESISTANCE PROTEIN RP"/>
    <property type="match status" value="1"/>
</dbReference>
<dbReference type="GO" id="GO:0051607">
    <property type="term" value="P:defense response to virus"/>
    <property type="evidence" value="ECO:0007669"/>
    <property type="project" value="UniProtKB-ARBA"/>
</dbReference>
<dbReference type="EMBL" id="MLFT02000003">
    <property type="protein sequence ID" value="PHT54107.1"/>
    <property type="molecule type" value="Genomic_DNA"/>
</dbReference>
<evidence type="ECO:0000256" key="4">
    <source>
        <dbReference type="ARBA" id="ARBA00022490"/>
    </source>
</evidence>
<sequence length="341" mass="39809">MDDQDIFVGFQDVVERFLAELLKEESRRSVISIYGMGGIGKTTLARNLYNCPSLVTSFPMRAWICVSQEFNTPDLLRNLLEKMTERDLQFYLCDILKERKYLVVVDDVWHKAAWESVKRALPDSKNDSRVIITTRKEDVAKSADDNGLAYKLRFLRQEESWDLFCKKACLVNKFDKIGWSPAMEEIAREMVERCGGLPLAIFVLSGLLSQKKSLEEWKKVKAHLWRHMRNNSIEISHILSLSYNDLSTELKKCFLYFGIFPEDTVISTEKLTRLWMAEGFISRVEERMEDVAEDFLNELVRRSLIQVAKTFWENIIGCRIHDLLWDLAVKKATEVKIVRYL</sequence>
<protein>
    <submittedName>
        <fullName evidence="14">Uncharacterized protein</fullName>
    </submittedName>
</protein>
<keyword evidence="10" id="KW-0175">Coiled coil</keyword>
<evidence type="ECO:0000256" key="2">
    <source>
        <dbReference type="ARBA" id="ARBA00004496"/>
    </source>
</evidence>
<comment type="similarity">
    <text evidence="3">Belongs to the disease resistance NB-LRR family.</text>
</comment>
<comment type="subcellular location">
    <subcellularLocation>
        <location evidence="2">Cytoplasm</location>
    </subcellularLocation>
    <subcellularLocation>
        <location evidence="1">Membrane</location>
        <topology evidence="1">Peripheral membrane protein</topology>
    </subcellularLocation>
</comment>
<evidence type="ECO:0000256" key="5">
    <source>
        <dbReference type="ARBA" id="ARBA00022614"/>
    </source>
</evidence>
<dbReference type="FunFam" id="1.10.10.10:FF:000322">
    <property type="entry name" value="Probable disease resistance protein At1g63360"/>
    <property type="match status" value="1"/>
</dbReference>
<dbReference type="Proteomes" id="UP000224567">
    <property type="component" value="Unassembled WGS sequence"/>
</dbReference>
<dbReference type="GO" id="GO:0043531">
    <property type="term" value="F:ADP binding"/>
    <property type="evidence" value="ECO:0007669"/>
    <property type="project" value="InterPro"/>
</dbReference>
<evidence type="ECO:0000256" key="11">
    <source>
        <dbReference type="ARBA" id="ARBA00023136"/>
    </source>
</evidence>
<keyword evidence="9" id="KW-0067">ATP-binding</keyword>
<gene>
    <name evidence="14" type="ORF">CQW23_08569</name>
</gene>
<dbReference type="FunFam" id="3.40.50.300:FF:001091">
    <property type="entry name" value="Probable disease resistance protein At1g61300"/>
    <property type="match status" value="1"/>
</dbReference>
<dbReference type="InterPro" id="IPR027417">
    <property type="entry name" value="P-loop_NTPase"/>
</dbReference>
<dbReference type="PRINTS" id="PR00364">
    <property type="entry name" value="DISEASERSIST"/>
</dbReference>
<accession>A0A2G2X9F9</accession>
<evidence type="ECO:0000313" key="14">
    <source>
        <dbReference type="EMBL" id="PHT54107.1"/>
    </source>
</evidence>
<dbReference type="InterPro" id="IPR036388">
    <property type="entry name" value="WH-like_DNA-bd_sf"/>
</dbReference>
<evidence type="ECO:0000256" key="6">
    <source>
        <dbReference type="ARBA" id="ARBA00022737"/>
    </source>
</evidence>
<keyword evidence="8" id="KW-0611">Plant defense</keyword>
<dbReference type="InterPro" id="IPR042197">
    <property type="entry name" value="Apaf_helical"/>
</dbReference>
<evidence type="ECO:0000256" key="1">
    <source>
        <dbReference type="ARBA" id="ARBA00004170"/>
    </source>
</evidence>
<feature type="domain" description="NB-ARC" evidence="12">
    <location>
        <begin position="11"/>
        <end position="169"/>
    </location>
</feature>
<dbReference type="SUPFAM" id="SSF52540">
    <property type="entry name" value="P-loop containing nucleoside triphosphate hydrolases"/>
    <property type="match status" value="1"/>
</dbReference>
<dbReference type="GO" id="GO:0098542">
    <property type="term" value="P:defense response to other organism"/>
    <property type="evidence" value="ECO:0007669"/>
    <property type="project" value="TreeGrafter"/>
</dbReference>
<dbReference type="Pfam" id="PF23559">
    <property type="entry name" value="WHD_DRP"/>
    <property type="match status" value="1"/>
</dbReference>
<dbReference type="InterPro" id="IPR058922">
    <property type="entry name" value="WHD_DRP"/>
</dbReference>
<evidence type="ECO:0000313" key="15">
    <source>
        <dbReference type="Proteomes" id="UP000224567"/>
    </source>
</evidence>
<evidence type="ECO:0000259" key="12">
    <source>
        <dbReference type="Pfam" id="PF00931"/>
    </source>
</evidence>
<dbReference type="OrthoDB" id="1743638at2759"/>
<dbReference type="InterPro" id="IPR044974">
    <property type="entry name" value="Disease_R_plants"/>
</dbReference>
<keyword evidence="5" id="KW-0433">Leucine-rich repeat</keyword>
<evidence type="ECO:0000256" key="7">
    <source>
        <dbReference type="ARBA" id="ARBA00022741"/>
    </source>
</evidence>
<dbReference type="Gene3D" id="1.10.8.430">
    <property type="entry name" value="Helical domain of apoptotic protease-activating factors"/>
    <property type="match status" value="1"/>
</dbReference>
<dbReference type="PANTHER" id="PTHR23155:SF1152">
    <property type="entry name" value="AAA+ ATPASE DOMAIN-CONTAINING PROTEIN"/>
    <property type="match status" value="1"/>
</dbReference>
<dbReference type="GO" id="GO:0005524">
    <property type="term" value="F:ATP binding"/>
    <property type="evidence" value="ECO:0007669"/>
    <property type="project" value="UniProtKB-KW"/>
</dbReference>
<keyword evidence="7" id="KW-0547">Nucleotide-binding</keyword>
<keyword evidence="6" id="KW-0677">Repeat</keyword>
<dbReference type="GO" id="GO:0016020">
    <property type="term" value="C:membrane"/>
    <property type="evidence" value="ECO:0007669"/>
    <property type="project" value="UniProtKB-SubCell"/>
</dbReference>
<dbReference type="GO" id="GO:0005737">
    <property type="term" value="C:cytoplasm"/>
    <property type="evidence" value="ECO:0007669"/>
    <property type="project" value="UniProtKB-SubCell"/>
</dbReference>
<keyword evidence="4" id="KW-0963">Cytoplasm</keyword>
<evidence type="ECO:0000256" key="3">
    <source>
        <dbReference type="ARBA" id="ARBA00008894"/>
    </source>
</evidence>
<dbReference type="InterPro" id="IPR002182">
    <property type="entry name" value="NB-ARC"/>
</dbReference>
<comment type="caution">
    <text evidence="14">The sequence shown here is derived from an EMBL/GenBank/DDBJ whole genome shotgun (WGS) entry which is preliminary data.</text>
</comment>
<name>A0A2G2X9F9_CAPBA</name>
<reference evidence="15" key="2">
    <citation type="journal article" date="2017" name="J. Anim. Genet.">
        <title>Multiple reference genome sequences of hot pepper reveal the massive evolution of plant disease resistance genes by retroduplication.</title>
        <authorList>
            <person name="Kim S."/>
            <person name="Park J."/>
            <person name="Yeom S.-I."/>
            <person name="Kim Y.-M."/>
            <person name="Seo E."/>
            <person name="Kim K.-T."/>
            <person name="Kim M.-S."/>
            <person name="Lee J.M."/>
            <person name="Cheong K."/>
            <person name="Shin H.-S."/>
            <person name="Kim S.-B."/>
            <person name="Han K."/>
            <person name="Lee J."/>
            <person name="Park M."/>
            <person name="Lee H.-A."/>
            <person name="Lee H.-Y."/>
            <person name="Lee Y."/>
            <person name="Oh S."/>
            <person name="Lee J.H."/>
            <person name="Choi E."/>
            <person name="Choi E."/>
            <person name="Lee S.E."/>
            <person name="Jeon J."/>
            <person name="Kim H."/>
            <person name="Choi G."/>
            <person name="Song H."/>
            <person name="Lee J."/>
            <person name="Lee S.-C."/>
            <person name="Kwon J.-K."/>
            <person name="Lee H.-Y."/>
            <person name="Koo N."/>
            <person name="Hong Y."/>
            <person name="Kim R.W."/>
            <person name="Kang W.-H."/>
            <person name="Huh J.H."/>
            <person name="Kang B.-C."/>
            <person name="Yang T.-J."/>
            <person name="Lee Y.-H."/>
            <person name="Bennetzen J.L."/>
            <person name="Choi D."/>
        </authorList>
    </citation>
    <scope>NUCLEOTIDE SEQUENCE [LARGE SCALE GENOMIC DNA]</scope>
    <source>
        <strain evidence="15">cv. PBC81</strain>
    </source>
</reference>
<feature type="domain" description="Disease resistance protein winged helix" evidence="13">
    <location>
        <begin position="259"/>
        <end position="328"/>
    </location>
</feature>
<organism evidence="14 15">
    <name type="scientific">Capsicum baccatum</name>
    <name type="common">Peruvian pepper</name>
    <dbReference type="NCBI Taxonomy" id="33114"/>
    <lineage>
        <taxon>Eukaryota</taxon>
        <taxon>Viridiplantae</taxon>
        <taxon>Streptophyta</taxon>
        <taxon>Embryophyta</taxon>
        <taxon>Tracheophyta</taxon>
        <taxon>Spermatophyta</taxon>
        <taxon>Magnoliopsida</taxon>
        <taxon>eudicotyledons</taxon>
        <taxon>Gunneridae</taxon>
        <taxon>Pentapetalae</taxon>
        <taxon>asterids</taxon>
        <taxon>lamiids</taxon>
        <taxon>Solanales</taxon>
        <taxon>Solanaceae</taxon>
        <taxon>Solanoideae</taxon>
        <taxon>Capsiceae</taxon>
        <taxon>Capsicum</taxon>
    </lineage>
</organism>
<keyword evidence="15" id="KW-1185">Reference proteome</keyword>
<dbReference type="FunFam" id="1.10.8.430:FF:000003">
    <property type="entry name" value="Probable disease resistance protein At5g66910"/>
    <property type="match status" value="1"/>
</dbReference>
<dbReference type="Pfam" id="PF00931">
    <property type="entry name" value="NB-ARC"/>
    <property type="match status" value="1"/>
</dbReference>
<reference evidence="14 15" key="1">
    <citation type="journal article" date="2017" name="Genome Biol.">
        <title>New reference genome sequences of hot pepper reveal the massive evolution of plant disease-resistance genes by retroduplication.</title>
        <authorList>
            <person name="Kim S."/>
            <person name="Park J."/>
            <person name="Yeom S.I."/>
            <person name="Kim Y.M."/>
            <person name="Seo E."/>
            <person name="Kim K.T."/>
            <person name="Kim M.S."/>
            <person name="Lee J.M."/>
            <person name="Cheong K."/>
            <person name="Shin H.S."/>
            <person name="Kim S.B."/>
            <person name="Han K."/>
            <person name="Lee J."/>
            <person name="Park M."/>
            <person name="Lee H.A."/>
            <person name="Lee H.Y."/>
            <person name="Lee Y."/>
            <person name="Oh S."/>
            <person name="Lee J.H."/>
            <person name="Choi E."/>
            <person name="Choi E."/>
            <person name="Lee S.E."/>
            <person name="Jeon J."/>
            <person name="Kim H."/>
            <person name="Choi G."/>
            <person name="Song H."/>
            <person name="Lee J."/>
            <person name="Lee S.C."/>
            <person name="Kwon J.K."/>
            <person name="Lee H.Y."/>
            <person name="Koo N."/>
            <person name="Hong Y."/>
            <person name="Kim R.W."/>
            <person name="Kang W.H."/>
            <person name="Huh J.H."/>
            <person name="Kang B.C."/>
            <person name="Yang T.J."/>
            <person name="Lee Y.H."/>
            <person name="Bennetzen J.L."/>
            <person name="Choi D."/>
        </authorList>
    </citation>
    <scope>NUCLEOTIDE SEQUENCE [LARGE SCALE GENOMIC DNA]</scope>
    <source>
        <strain evidence="15">cv. PBC81</strain>
    </source>
</reference>
<evidence type="ECO:0000259" key="13">
    <source>
        <dbReference type="Pfam" id="PF23559"/>
    </source>
</evidence>